<dbReference type="InterPro" id="IPR058644">
    <property type="entry name" value="Mtb12-like_C"/>
</dbReference>
<dbReference type="AlphaFoldDB" id="A0A6J6A1P4"/>
<gene>
    <name evidence="3" type="ORF">UFOPK3547_01529</name>
</gene>
<accession>A0A6J6A1P4</accession>
<evidence type="ECO:0000259" key="2">
    <source>
        <dbReference type="Pfam" id="PF26580"/>
    </source>
</evidence>
<keyword evidence="1" id="KW-0732">Signal</keyword>
<feature type="domain" description="Low molecular weight antigen MTB12-like C-terminal" evidence="2">
    <location>
        <begin position="79"/>
        <end position="152"/>
    </location>
</feature>
<reference evidence="3" key="1">
    <citation type="submission" date="2020-05" db="EMBL/GenBank/DDBJ databases">
        <authorList>
            <person name="Chiriac C."/>
            <person name="Salcher M."/>
            <person name="Ghai R."/>
            <person name="Kavagutti S V."/>
        </authorList>
    </citation>
    <scope>NUCLEOTIDE SEQUENCE</scope>
</reference>
<evidence type="ECO:0000313" key="3">
    <source>
        <dbReference type="EMBL" id="CAB4346947.1"/>
    </source>
</evidence>
<dbReference type="EMBL" id="CAESAN010000163">
    <property type="protein sequence ID" value="CAB4346947.1"/>
    <property type="molecule type" value="Genomic_DNA"/>
</dbReference>
<proteinExistence type="predicted"/>
<protein>
    <submittedName>
        <fullName evidence="3">Unannotated protein</fullName>
    </submittedName>
</protein>
<dbReference type="Pfam" id="PF26580">
    <property type="entry name" value="Mtb12_C"/>
    <property type="match status" value="1"/>
</dbReference>
<evidence type="ECO:0000256" key="1">
    <source>
        <dbReference type="ARBA" id="ARBA00022729"/>
    </source>
</evidence>
<name>A0A6J6A1P4_9ZZZZ</name>
<dbReference type="PROSITE" id="PS51257">
    <property type="entry name" value="PROKAR_LIPOPROTEIN"/>
    <property type="match status" value="1"/>
</dbReference>
<sequence length="155" mass="16190">MRLSALGSKPMRCLLASAAAVLLVALSGCAQGGSNTTSSSANFKGDEKLIANTVEDFQTNVADHSGTKICETLITSELADRITAKNSGASCATTVTAAMKATDQADLTVTDVAIDPKDDNKATAKVTAKTGDKSSKSYEFSFVRVDQRWQISSFG</sequence>
<organism evidence="3">
    <name type="scientific">freshwater metagenome</name>
    <dbReference type="NCBI Taxonomy" id="449393"/>
    <lineage>
        <taxon>unclassified sequences</taxon>
        <taxon>metagenomes</taxon>
        <taxon>ecological metagenomes</taxon>
    </lineage>
</organism>